<organism evidence="5 6">
    <name type="scientific">Halorubrum rutilum</name>
    <dbReference type="NCBI Taxonomy" id="1364933"/>
    <lineage>
        <taxon>Archaea</taxon>
        <taxon>Methanobacteriati</taxon>
        <taxon>Methanobacteriota</taxon>
        <taxon>Stenosarchaea group</taxon>
        <taxon>Halobacteria</taxon>
        <taxon>Halobacteriales</taxon>
        <taxon>Haloferacaceae</taxon>
        <taxon>Halorubrum</taxon>
    </lineage>
</organism>
<comment type="caution">
    <text evidence="5">The sequence shown here is derived from an EMBL/GenBank/DDBJ whole genome shotgun (WGS) entry which is preliminary data.</text>
</comment>
<feature type="domain" description="GS catalytic" evidence="4">
    <location>
        <begin position="1"/>
        <end position="181"/>
    </location>
</feature>
<gene>
    <name evidence="5" type="ORF">ACFQMF_15325</name>
</gene>
<evidence type="ECO:0000256" key="1">
    <source>
        <dbReference type="ARBA" id="ARBA00022598"/>
    </source>
</evidence>
<sequence length="181" mass="19787">MSERGRHFVGGLLDHAPALVALTAPTVESYDRLALGMWASAYTCWGHDNREAMVRIPSVNTDNPEAGTRIEFKPSDNTNNPYLAQVGLLAAGFDGIERELDPGPSLNADPETVAEDELADRDISRLPTSLEAALDAFETNEVLAEALGDALHQSCLEVKRSEWNQSIEDGEQQTEYLARGF</sequence>
<dbReference type="PANTHER" id="PTHR43785">
    <property type="entry name" value="GAMMA-GLUTAMYLPUTRESCINE SYNTHETASE"/>
    <property type="match status" value="1"/>
</dbReference>
<dbReference type="Gene3D" id="3.30.590.10">
    <property type="entry name" value="Glutamine synthetase/guanido kinase, catalytic domain"/>
    <property type="match status" value="1"/>
</dbReference>
<dbReference type="InterPro" id="IPR014746">
    <property type="entry name" value="Gln_synth/guanido_kin_cat_dom"/>
</dbReference>
<dbReference type="RefSeq" id="WP_379792272.1">
    <property type="nucleotide sequence ID" value="NZ_JANHDN010000006.1"/>
</dbReference>
<evidence type="ECO:0000259" key="4">
    <source>
        <dbReference type="PROSITE" id="PS51987"/>
    </source>
</evidence>
<keyword evidence="6" id="KW-1185">Reference proteome</keyword>
<dbReference type="GO" id="GO:0016874">
    <property type="term" value="F:ligase activity"/>
    <property type="evidence" value="ECO:0007669"/>
    <property type="project" value="UniProtKB-KW"/>
</dbReference>
<dbReference type="Proteomes" id="UP001596545">
    <property type="component" value="Unassembled WGS sequence"/>
</dbReference>
<dbReference type="AlphaFoldDB" id="A0ABD6AQK2"/>
<dbReference type="Pfam" id="PF00120">
    <property type="entry name" value="Gln-synt_C"/>
    <property type="match status" value="1"/>
</dbReference>
<reference evidence="5 6" key="1">
    <citation type="journal article" date="2019" name="Int. J. Syst. Evol. Microbiol.">
        <title>The Global Catalogue of Microorganisms (GCM) 10K type strain sequencing project: providing services to taxonomists for standard genome sequencing and annotation.</title>
        <authorList>
            <consortium name="The Broad Institute Genomics Platform"/>
            <consortium name="The Broad Institute Genome Sequencing Center for Infectious Disease"/>
            <person name="Wu L."/>
            <person name="Ma J."/>
        </authorList>
    </citation>
    <scope>NUCLEOTIDE SEQUENCE [LARGE SCALE GENOMIC DNA]</scope>
    <source>
        <strain evidence="5 6">CGMCC 1.12554</strain>
    </source>
</reference>
<proteinExistence type="inferred from homology"/>
<name>A0ABD6AQK2_9EURY</name>
<evidence type="ECO:0000313" key="5">
    <source>
        <dbReference type="EMBL" id="MFC7325938.1"/>
    </source>
</evidence>
<keyword evidence="1" id="KW-0436">Ligase</keyword>
<dbReference type="PANTHER" id="PTHR43785:SF12">
    <property type="entry name" value="TYPE-1 GLUTAMINE SYNTHETASE 2"/>
    <property type="match status" value="1"/>
</dbReference>
<protein>
    <recommendedName>
        <fullName evidence="4">GS catalytic domain-containing protein</fullName>
    </recommendedName>
</protein>
<dbReference type="SUPFAM" id="SSF55931">
    <property type="entry name" value="Glutamine synthetase/guanido kinase"/>
    <property type="match status" value="1"/>
</dbReference>
<evidence type="ECO:0000313" key="6">
    <source>
        <dbReference type="Proteomes" id="UP001596545"/>
    </source>
</evidence>
<dbReference type="EMBL" id="JBHTBL010000019">
    <property type="protein sequence ID" value="MFC7325938.1"/>
    <property type="molecule type" value="Genomic_DNA"/>
</dbReference>
<evidence type="ECO:0000256" key="3">
    <source>
        <dbReference type="RuleBase" id="RU000384"/>
    </source>
</evidence>
<evidence type="ECO:0000256" key="2">
    <source>
        <dbReference type="PROSITE-ProRule" id="PRU01331"/>
    </source>
</evidence>
<comment type="similarity">
    <text evidence="2 3">Belongs to the glutamine synthetase family.</text>
</comment>
<dbReference type="PROSITE" id="PS51987">
    <property type="entry name" value="GS_CATALYTIC"/>
    <property type="match status" value="1"/>
</dbReference>
<accession>A0ABD6AQK2</accession>
<dbReference type="InterPro" id="IPR008146">
    <property type="entry name" value="Gln_synth_cat_dom"/>
</dbReference>